<dbReference type="EMBL" id="LGFG01000008">
    <property type="protein sequence ID" value="KUK23701.1"/>
    <property type="molecule type" value="Genomic_DNA"/>
</dbReference>
<evidence type="ECO:0000256" key="7">
    <source>
        <dbReference type="ARBA" id="ARBA00048263"/>
    </source>
</evidence>
<dbReference type="Gene3D" id="3.20.20.70">
    <property type="entry name" value="Aldolase class I"/>
    <property type="match status" value="1"/>
</dbReference>
<dbReference type="InterPro" id="IPR013785">
    <property type="entry name" value="Aldolase_TIM"/>
</dbReference>
<comment type="catalytic activity">
    <reaction evidence="7">
        <text>pyruvate + acetyl-CoA + H2O = (3R)-citramalate + CoA + H(+)</text>
        <dbReference type="Rhea" id="RHEA:19045"/>
        <dbReference type="ChEBI" id="CHEBI:15361"/>
        <dbReference type="ChEBI" id="CHEBI:15377"/>
        <dbReference type="ChEBI" id="CHEBI:15378"/>
        <dbReference type="ChEBI" id="CHEBI:30934"/>
        <dbReference type="ChEBI" id="CHEBI:57287"/>
        <dbReference type="ChEBI" id="CHEBI:57288"/>
        <dbReference type="EC" id="2.3.3.21"/>
    </reaction>
</comment>
<dbReference type="Pfam" id="PF00682">
    <property type="entry name" value="HMGL-like"/>
    <property type="match status" value="1"/>
</dbReference>
<dbReference type="GO" id="GO:0009098">
    <property type="term" value="P:L-leucine biosynthetic process"/>
    <property type="evidence" value="ECO:0007669"/>
    <property type="project" value="InterPro"/>
</dbReference>
<dbReference type="GO" id="GO:0009097">
    <property type="term" value="P:isoleucine biosynthetic process"/>
    <property type="evidence" value="ECO:0007669"/>
    <property type="project" value="UniProtKB-UniRule"/>
</dbReference>
<dbReference type="InterPro" id="IPR002034">
    <property type="entry name" value="AIPM/Hcit_synth_CS"/>
</dbReference>
<dbReference type="PANTHER" id="PTHR43538">
    <property type="entry name" value="ALPHA-IPM SYNTHASE/HOMOCITRATE SYNTHASE"/>
    <property type="match status" value="1"/>
</dbReference>
<dbReference type="PROSITE" id="PS50991">
    <property type="entry name" value="PYR_CT"/>
    <property type="match status" value="1"/>
</dbReference>
<proteinExistence type="inferred from homology"/>
<dbReference type="InterPro" id="IPR054691">
    <property type="entry name" value="LeuA/HCS_post-cat"/>
</dbReference>
<dbReference type="PROSITE" id="PS00815">
    <property type="entry name" value="AIPM_HOMOCIT_SYNTH_1"/>
    <property type="match status" value="1"/>
</dbReference>
<dbReference type="InterPro" id="IPR000891">
    <property type="entry name" value="PYR_CT"/>
</dbReference>
<evidence type="ECO:0000256" key="1">
    <source>
        <dbReference type="ARBA" id="ARBA00004743"/>
    </source>
</evidence>
<dbReference type="SUPFAM" id="SSF110921">
    <property type="entry name" value="2-isopropylmalate synthase LeuA, allosteric (dimerisation) domain"/>
    <property type="match status" value="1"/>
</dbReference>
<dbReference type="CDD" id="cd07941">
    <property type="entry name" value="DRE_TIM_LeuA3"/>
    <property type="match status" value="1"/>
</dbReference>
<dbReference type="PATRIC" id="fig|93930.3.peg.850"/>
<dbReference type="EC" id="2.3.3.21" evidence="8"/>
<dbReference type="RefSeq" id="WP_004081335.1">
    <property type="nucleotide sequence ID" value="NZ_DAITJQ010000003.1"/>
</dbReference>
<dbReference type="SUPFAM" id="SSF51569">
    <property type="entry name" value="Aldolase"/>
    <property type="match status" value="1"/>
</dbReference>
<evidence type="ECO:0000256" key="6">
    <source>
        <dbReference type="ARBA" id="ARBA00023304"/>
    </source>
</evidence>
<keyword evidence="6" id="KW-0100">Branched-chain amino acid biosynthesis</keyword>
<dbReference type="Proteomes" id="UP000058636">
    <property type="component" value="Unassembled WGS sequence"/>
</dbReference>
<dbReference type="Gene3D" id="1.10.238.260">
    <property type="match status" value="1"/>
</dbReference>
<comment type="caution">
    <text evidence="10">The sequence shown here is derived from an EMBL/GenBank/DDBJ whole genome shotgun (WGS) entry which is preliminary data.</text>
</comment>
<evidence type="ECO:0000313" key="10">
    <source>
        <dbReference type="EMBL" id="KUK23701.1"/>
    </source>
</evidence>
<dbReference type="Pfam" id="PF08502">
    <property type="entry name" value="LeuA_dimer"/>
    <property type="match status" value="1"/>
</dbReference>
<dbReference type="GO" id="GO:0043714">
    <property type="term" value="F:(R)-citramalate synthase activity"/>
    <property type="evidence" value="ECO:0007669"/>
    <property type="project" value="UniProtKB-UniRule"/>
</dbReference>
<dbReference type="SMART" id="SM00917">
    <property type="entry name" value="LeuA_dimer"/>
    <property type="match status" value="1"/>
</dbReference>
<keyword evidence="5 9" id="KW-0808">Transferase</keyword>
<evidence type="ECO:0000256" key="5">
    <source>
        <dbReference type="ARBA" id="ARBA00022679"/>
    </source>
</evidence>
<evidence type="ECO:0000256" key="8">
    <source>
        <dbReference type="NCBIfam" id="TIGR00977"/>
    </source>
</evidence>
<accession>A0A101ERS3</accession>
<evidence type="ECO:0000256" key="4">
    <source>
        <dbReference type="ARBA" id="ARBA00022624"/>
    </source>
</evidence>
<dbReference type="InterPro" id="IPR013709">
    <property type="entry name" value="2-isopropylmalate_synth_dimer"/>
</dbReference>
<keyword evidence="3" id="KW-0028">Amino-acid biosynthesis</keyword>
<dbReference type="PANTHER" id="PTHR43538:SF1">
    <property type="entry name" value="(R)-CITRAMALATE SYNTHASE"/>
    <property type="match status" value="1"/>
</dbReference>
<dbReference type="NCBIfam" id="TIGR00977">
    <property type="entry name" value="citramal_synth"/>
    <property type="match status" value="1"/>
</dbReference>
<dbReference type="SMR" id="A0A101ERS3"/>
<dbReference type="GO" id="GO:0003852">
    <property type="term" value="F:2-isopropylmalate synthase activity"/>
    <property type="evidence" value="ECO:0007669"/>
    <property type="project" value="InterPro"/>
</dbReference>
<organism evidence="10 11">
    <name type="scientific">Thermotoga petrophila</name>
    <dbReference type="NCBI Taxonomy" id="93929"/>
    <lineage>
        <taxon>Bacteria</taxon>
        <taxon>Thermotogati</taxon>
        <taxon>Thermotogota</taxon>
        <taxon>Thermotogae</taxon>
        <taxon>Thermotogales</taxon>
        <taxon>Thermotogaceae</taxon>
        <taxon>Thermotoga</taxon>
    </lineage>
</organism>
<evidence type="ECO:0000256" key="9">
    <source>
        <dbReference type="RuleBase" id="RU003523"/>
    </source>
</evidence>
<dbReference type="InterPro" id="IPR036230">
    <property type="entry name" value="LeuA_allosteric_dom_sf"/>
</dbReference>
<evidence type="ECO:0000256" key="2">
    <source>
        <dbReference type="ARBA" id="ARBA00006154"/>
    </source>
</evidence>
<comment type="similarity">
    <text evidence="2 9">Belongs to the alpha-IPM synthase/homocitrate synthase family.</text>
</comment>
<dbReference type="Gene3D" id="3.30.160.270">
    <property type="match status" value="1"/>
</dbReference>
<evidence type="ECO:0000256" key="3">
    <source>
        <dbReference type="ARBA" id="ARBA00022605"/>
    </source>
</evidence>
<name>A0A101ERS3_9THEM</name>
<evidence type="ECO:0000313" key="11">
    <source>
        <dbReference type="Proteomes" id="UP000058636"/>
    </source>
</evidence>
<sequence length="538" mass="60290">MSIKVYDTTLRDGAQAFGVSFSLEDKIRIAEALDDLGVHYLEGGWPGSNPKDIAFFEAVKGMNFKNLKVAAFSSTRRPDVKIEEDANIQTLIKAETPVYTIFGKSWDLHVEKALRTTLEENLKMIYDTVSYLKRFADEVIYDAEHFFDGYKANREYALKTLKVAEEAGADCLVLADTNGGTLPHEIEEIIEDVKKHVKAPLGIHAHNDSDVAVANTLAAVRKGAVHVQGTINGLGERCGNANLCSVIPNLVLKMGLEVIPKENLKKLFDVAHLVAELSGRPHIENMPYVGDYAFAHKGGVHVSAIKRDPRTYEHIDPELVGNRRIISISELSGKSNVLEKIKEMGFEIDESSPKVREILKKIKELEAQGYHFEGAEASFELLVRDMLGKRKKYFEFLGFTVMTIKNRDEESFSEATVKVRVPDEVAKRLGHDEPFEHTAAEGEGPVEALDRAVRKALEKFYPSLKDTKLTDYKVRILNEQAGTKATTRVLIESSDGKRRWGTVGVSPNIIEASWTALLESLEYKLHKDEEEMRNDEEN</sequence>
<protein>
    <recommendedName>
        <fullName evidence="8">Citramalate synthase</fullName>
        <ecNumber evidence="8">2.3.3.21</ecNumber>
    </recommendedName>
</protein>
<dbReference type="AlphaFoldDB" id="A0A101ERS3"/>
<keyword evidence="4" id="KW-0412">Isoleucine biosynthesis</keyword>
<comment type="pathway">
    <text evidence="1">Amino-acid biosynthesis; L-isoleucine biosynthesis; 2-oxobutanoate from pyruvate: step 1/3.</text>
</comment>
<dbReference type="UniPathway" id="UPA00047">
    <property type="reaction ID" value="UER00066"/>
</dbReference>
<dbReference type="InterPro" id="IPR005675">
    <property type="entry name" value="Citramal_synthase"/>
</dbReference>
<gene>
    <name evidence="10" type="ORF">XD57_0201</name>
</gene>
<dbReference type="Pfam" id="PF22617">
    <property type="entry name" value="HCS_D2"/>
    <property type="match status" value="1"/>
</dbReference>
<reference evidence="10 11" key="1">
    <citation type="journal article" date="2015" name="MBio">
        <title>Genome-Resolved Metagenomic Analysis Reveals Roles for Candidate Phyla and Other Microbial Community Members in Biogeochemical Transformations in Oil Reservoirs.</title>
        <authorList>
            <person name="Hu P."/>
            <person name="Tom L."/>
            <person name="Singh A."/>
            <person name="Thomas B.C."/>
            <person name="Baker B.J."/>
            <person name="Piceno Y.M."/>
            <person name="Andersen G.L."/>
            <person name="Banfield J.F."/>
        </authorList>
    </citation>
    <scope>NUCLEOTIDE SEQUENCE [LARGE SCALE GENOMIC DNA]</scope>
    <source>
        <strain evidence="10">46_26</strain>
    </source>
</reference>